<evidence type="ECO:0000256" key="2">
    <source>
        <dbReference type="ARBA" id="ARBA00023125"/>
    </source>
</evidence>
<proteinExistence type="predicted"/>
<evidence type="ECO:0000313" key="6">
    <source>
        <dbReference type="Proteomes" id="UP001220530"/>
    </source>
</evidence>
<keyword evidence="2" id="KW-0238">DNA-binding</keyword>
<dbReference type="EMBL" id="CP118246">
    <property type="protein sequence ID" value="WDR02659.1"/>
    <property type="molecule type" value="Genomic_DNA"/>
</dbReference>
<dbReference type="Proteomes" id="UP001220530">
    <property type="component" value="Chromosome"/>
</dbReference>
<keyword evidence="3" id="KW-0804">Transcription</keyword>
<dbReference type="Pfam" id="PF07729">
    <property type="entry name" value="FCD"/>
    <property type="match status" value="1"/>
</dbReference>
<keyword evidence="1" id="KW-0805">Transcription regulation</keyword>
<organism evidence="5 6">
    <name type="scientific">Devosia algicola</name>
    <dbReference type="NCBI Taxonomy" id="3026418"/>
    <lineage>
        <taxon>Bacteria</taxon>
        <taxon>Pseudomonadati</taxon>
        <taxon>Pseudomonadota</taxon>
        <taxon>Alphaproteobacteria</taxon>
        <taxon>Hyphomicrobiales</taxon>
        <taxon>Devosiaceae</taxon>
        <taxon>Devosia</taxon>
    </lineage>
</organism>
<dbReference type="InterPro" id="IPR008920">
    <property type="entry name" value="TF_FadR/GntR_C"/>
</dbReference>
<evidence type="ECO:0000313" key="5">
    <source>
        <dbReference type="EMBL" id="WDR02659.1"/>
    </source>
</evidence>
<feature type="domain" description="GntR C-terminal" evidence="4">
    <location>
        <begin position="2"/>
        <end position="111"/>
    </location>
</feature>
<gene>
    <name evidence="5" type="ORF">PSQ19_19145</name>
</gene>
<evidence type="ECO:0000256" key="1">
    <source>
        <dbReference type="ARBA" id="ARBA00023015"/>
    </source>
</evidence>
<evidence type="ECO:0000259" key="4">
    <source>
        <dbReference type="Pfam" id="PF07729"/>
    </source>
</evidence>
<name>A0ABY7YN54_9HYPH</name>
<protein>
    <submittedName>
        <fullName evidence="5">FCD domain-containing protein</fullName>
    </submittedName>
</protein>
<dbReference type="RefSeq" id="WP_282219061.1">
    <property type="nucleotide sequence ID" value="NZ_CP118246.1"/>
</dbReference>
<dbReference type="SUPFAM" id="SSF48008">
    <property type="entry name" value="GntR ligand-binding domain-like"/>
    <property type="match status" value="1"/>
</dbReference>
<sequence>MTRWFVGIASDEEVDRLEKIQSEIERLNFADPERNRALDLEFHSVIYDRHYNRDAYDTWRKHLDLLSIFSSGFSVAISRRTAVVHEHRGIIDCVKRQDADGAAAMVASHVEGSCQHMIEQLRSSERT</sequence>
<keyword evidence="6" id="KW-1185">Reference proteome</keyword>
<dbReference type="InterPro" id="IPR011711">
    <property type="entry name" value="GntR_C"/>
</dbReference>
<reference evidence="5 6" key="1">
    <citation type="submission" date="2023-02" db="EMBL/GenBank/DDBJ databases">
        <title>Devosia algicola sp. nov., isolated from the phycosphere of marine algae.</title>
        <authorList>
            <person name="Kim J.M."/>
            <person name="Lee J.K."/>
            <person name="Choi B.J."/>
            <person name="Bayburt H."/>
            <person name="Jeon C.O."/>
        </authorList>
    </citation>
    <scope>NUCLEOTIDE SEQUENCE [LARGE SCALE GENOMIC DNA]</scope>
    <source>
        <strain evidence="5 6">G20-9</strain>
    </source>
</reference>
<dbReference type="Gene3D" id="1.20.120.530">
    <property type="entry name" value="GntR ligand-binding domain-like"/>
    <property type="match status" value="1"/>
</dbReference>
<evidence type="ECO:0000256" key="3">
    <source>
        <dbReference type="ARBA" id="ARBA00023163"/>
    </source>
</evidence>
<accession>A0ABY7YN54</accession>